<dbReference type="SFLD" id="SFLDG01082">
    <property type="entry name" value="B12-binding_domain_containing"/>
    <property type="match status" value="1"/>
</dbReference>
<evidence type="ECO:0000259" key="8">
    <source>
        <dbReference type="PROSITE" id="PS51332"/>
    </source>
</evidence>
<evidence type="ECO:0000313" key="10">
    <source>
        <dbReference type="EMBL" id="NSX53784.1"/>
    </source>
</evidence>
<evidence type="ECO:0000313" key="11">
    <source>
        <dbReference type="Proteomes" id="UP000777935"/>
    </source>
</evidence>
<evidence type="ECO:0000256" key="2">
    <source>
        <dbReference type="ARBA" id="ARBA00022603"/>
    </source>
</evidence>
<dbReference type="InterPro" id="IPR058240">
    <property type="entry name" value="rSAM_sf"/>
</dbReference>
<keyword evidence="6" id="KW-0408">Iron</keyword>
<dbReference type="RefSeq" id="WP_174135089.1">
    <property type="nucleotide sequence ID" value="NZ_JABUFE010000001.1"/>
</dbReference>
<dbReference type="InterPro" id="IPR051198">
    <property type="entry name" value="BchE-like"/>
</dbReference>
<keyword evidence="4" id="KW-0949">S-adenosyl-L-methionine</keyword>
<evidence type="ECO:0000256" key="4">
    <source>
        <dbReference type="ARBA" id="ARBA00022691"/>
    </source>
</evidence>
<reference evidence="10 11" key="1">
    <citation type="submission" date="2020-06" db="EMBL/GenBank/DDBJ databases">
        <title>Sulfitobacter algicola sp. nov., isolated from green algae.</title>
        <authorList>
            <person name="Wang C."/>
        </authorList>
    </citation>
    <scope>NUCLEOTIDE SEQUENCE [LARGE SCALE GENOMIC DNA]</scope>
    <source>
        <strain evidence="10 11">1151</strain>
    </source>
</reference>
<dbReference type="InterPro" id="IPR006638">
    <property type="entry name" value="Elp3/MiaA/NifB-like_rSAM"/>
</dbReference>
<dbReference type="SFLD" id="SFLDS00029">
    <property type="entry name" value="Radical_SAM"/>
    <property type="match status" value="1"/>
</dbReference>
<dbReference type="InterPro" id="IPR006158">
    <property type="entry name" value="Cobalamin-bd"/>
</dbReference>
<dbReference type="Gene3D" id="3.40.50.280">
    <property type="entry name" value="Cobalamin-binding domain"/>
    <property type="match status" value="1"/>
</dbReference>
<comment type="cofactor">
    <cofactor evidence="1">
        <name>[4Fe-4S] cluster</name>
        <dbReference type="ChEBI" id="CHEBI:49883"/>
    </cofactor>
</comment>
<dbReference type="Pfam" id="PF04055">
    <property type="entry name" value="Radical_SAM"/>
    <property type="match status" value="1"/>
</dbReference>
<evidence type="ECO:0000256" key="1">
    <source>
        <dbReference type="ARBA" id="ARBA00001966"/>
    </source>
</evidence>
<dbReference type="Gene3D" id="3.80.30.20">
    <property type="entry name" value="tm_1862 like domain"/>
    <property type="match status" value="1"/>
</dbReference>
<dbReference type="CDD" id="cd01335">
    <property type="entry name" value="Radical_SAM"/>
    <property type="match status" value="1"/>
</dbReference>
<dbReference type="PANTHER" id="PTHR43409">
    <property type="entry name" value="ANAEROBIC MAGNESIUM-PROTOPORPHYRIN IX MONOMETHYL ESTER CYCLASE-RELATED"/>
    <property type="match status" value="1"/>
</dbReference>
<evidence type="ECO:0000256" key="6">
    <source>
        <dbReference type="ARBA" id="ARBA00023004"/>
    </source>
</evidence>
<feature type="domain" description="Radical SAM core" evidence="9">
    <location>
        <begin position="154"/>
        <end position="381"/>
    </location>
</feature>
<feature type="domain" description="B12-binding" evidence="8">
    <location>
        <begin position="1"/>
        <end position="131"/>
    </location>
</feature>
<comment type="caution">
    <text evidence="10">The sequence shown here is derived from an EMBL/GenBank/DDBJ whole genome shotgun (WGS) entry which is preliminary data.</text>
</comment>
<keyword evidence="5" id="KW-0479">Metal-binding</keyword>
<keyword evidence="2" id="KW-0489">Methyltransferase</keyword>
<dbReference type="Proteomes" id="UP000777935">
    <property type="component" value="Unassembled WGS sequence"/>
</dbReference>
<keyword evidence="11" id="KW-1185">Reference proteome</keyword>
<keyword evidence="7" id="KW-0411">Iron-sulfur</keyword>
<dbReference type="SFLD" id="SFLDG01123">
    <property type="entry name" value="methyltransferase_(Class_B)"/>
    <property type="match status" value="1"/>
</dbReference>
<evidence type="ECO:0000256" key="3">
    <source>
        <dbReference type="ARBA" id="ARBA00022679"/>
    </source>
</evidence>
<organism evidence="10 11">
    <name type="scientific">Parasulfitobacter algicola</name>
    <dbReference type="NCBI Taxonomy" id="2614809"/>
    <lineage>
        <taxon>Bacteria</taxon>
        <taxon>Pseudomonadati</taxon>
        <taxon>Pseudomonadota</taxon>
        <taxon>Alphaproteobacteria</taxon>
        <taxon>Rhodobacterales</taxon>
        <taxon>Roseobacteraceae</taxon>
        <taxon>Parasulfitobacter</taxon>
    </lineage>
</organism>
<protein>
    <submittedName>
        <fullName evidence="10">B12-binding domain-containing radical SAM protein</fullName>
    </submittedName>
</protein>
<dbReference type="PROSITE" id="PS51918">
    <property type="entry name" value="RADICAL_SAM"/>
    <property type="match status" value="1"/>
</dbReference>
<accession>A0ABX2ITU5</accession>
<keyword evidence="3" id="KW-0808">Transferase</keyword>
<dbReference type="InterPro" id="IPR023404">
    <property type="entry name" value="rSAM_horseshoe"/>
</dbReference>
<dbReference type="PROSITE" id="PS51332">
    <property type="entry name" value="B12_BINDING"/>
    <property type="match status" value="1"/>
</dbReference>
<name>A0ABX2ITU5_9RHOB</name>
<gene>
    <name evidence="10" type="ORF">HRQ87_03120</name>
</gene>
<proteinExistence type="predicted"/>
<dbReference type="SUPFAM" id="SSF102114">
    <property type="entry name" value="Radical SAM enzymes"/>
    <property type="match status" value="1"/>
</dbReference>
<sequence>MKVTFVHPSIGRRPGENYMRTWQMESLPIAALAHLTPDDVEIQFFDDRMEPIDFDAPTDLVAIPIETYTAKRAYQIASTYRAKGIPVVMGGFHATLMPDEVAQYAEAVVIGEAESAWADVIDDARHGTLKPVYKGYDRGSLDNVHFDRSVFKGKRYLPLGLVETGRGCRFPCEFCAIQAFFGQTHRRRPVDKIVAELEQIKHEKRLFFFVDDNFAGSIPKAQELAEAIAPVNIRWVTQMSVDAAHNEEFVATLARSGCRGVLIGFESLERDTLRAMGKKFNTMGGGYANALANLRKYGIRIYGTFIFGYGTETAETFENAYDFAMDNDFFLAAFNHLTPFPGTPLYKRLKDNGQLHYDAWWLNDAYSYNTLPFDTGGMSGEEITQRCVQARKKFYSIPGMMKRGFDKLNRGDFTMMRAFFLINYLHRQEVNKRHMLPFGDPNWSGELLKVA</sequence>
<evidence type="ECO:0000259" key="9">
    <source>
        <dbReference type="PROSITE" id="PS51918"/>
    </source>
</evidence>
<evidence type="ECO:0000256" key="7">
    <source>
        <dbReference type="ARBA" id="ARBA00023014"/>
    </source>
</evidence>
<dbReference type="EMBL" id="JABUFE010000001">
    <property type="protein sequence ID" value="NSX53784.1"/>
    <property type="molecule type" value="Genomic_DNA"/>
</dbReference>
<dbReference type="InterPro" id="IPR034466">
    <property type="entry name" value="Methyltransferase_Class_B"/>
</dbReference>
<evidence type="ECO:0000256" key="5">
    <source>
        <dbReference type="ARBA" id="ARBA00022723"/>
    </source>
</evidence>
<dbReference type="InterPro" id="IPR007197">
    <property type="entry name" value="rSAM"/>
</dbReference>
<dbReference type="SMART" id="SM00729">
    <property type="entry name" value="Elp3"/>
    <property type="match status" value="1"/>
</dbReference>
<dbReference type="PANTHER" id="PTHR43409:SF7">
    <property type="entry name" value="BLL1977 PROTEIN"/>
    <property type="match status" value="1"/>
</dbReference>